<evidence type="ECO:0000259" key="2">
    <source>
        <dbReference type="Pfam" id="PF02517"/>
    </source>
</evidence>
<keyword evidence="4" id="KW-1185">Reference proteome</keyword>
<evidence type="ECO:0000313" key="4">
    <source>
        <dbReference type="Proteomes" id="UP001549097"/>
    </source>
</evidence>
<dbReference type="Proteomes" id="UP001549097">
    <property type="component" value="Unassembled WGS sequence"/>
</dbReference>
<keyword evidence="3" id="KW-0645">Protease</keyword>
<dbReference type="GO" id="GO:0006508">
    <property type="term" value="P:proteolysis"/>
    <property type="evidence" value="ECO:0007669"/>
    <property type="project" value="UniProtKB-KW"/>
</dbReference>
<dbReference type="RefSeq" id="WP_198767660.1">
    <property type="nucleotide sequence ID" value="NZ_JAEACF010000001.1"/>
</dbReference>
<organism evidence="3 4">
    <name type="scientific">Fictibacillus halophilus</name>
    <dbReference type="NCBI Taxonomy" id="1610490"/>
    <lineage>
        <taxon>Bacteria</taxon>
        <taxon>Bacillati</taxon>
        <taxon>Bacillota</taxon>
        <taxon>Bacilli</taxon>
        <taxon>Bacillales</taxon>
        <taxon>Fictibacillaceae</taxon>
        <taxon>Fictibacillus</taxon>
    </lineage>
</organism>
<evidence type="ECO:0000256" key="1">
    <source>
        <dbReference type="SAM" id="Phobius"/>
    </source>
</evidence>
<keyword evidence="1" id="KW-0472">Membrane</keyword>
<keyword evidence="3" id="KW-0378">Hydrolase</keyword>
<dbReference type="GO" id="GO:0008233">
    <property type="term" value="F:peptidase activity"/>
    <property type="evidence" value="ECO:0007669"/>
    <property type="project" value="UniProtKB-KW"/>
</dbReference>
<comment type="caution">
    <text evidence="3">The sequence shown here is derived from an EMBL/GenBank/DDBJ whole genome shotgun (WGS) entry which is preliminary data.</text>
</comment>
<keyword evidence="1" id="KW-0812">Transmembrane</keyword>
<keyword evidence="1" id="KW-1133">Transmembrane helix</keyword>
<protein>
    <submittedName>
        <fullName evidence="3">Membrane protease YdiL (CAAX protease family)</fullName>
    </submittedName>
</protein>
<evidence type="ECO:0000313" key="3">
    <source>
        <dbReference type="EMBL" id="MET3727972.1"/>
    </source>
</evidence>
<gene>
    <name evidence="3" type="ORF">ABID52_001553</name>
</gene>
<proteinExistence type="predicted"/>
<reference evidence="3 4" key="1">
    <citation type="submission" date="2024-06" db="EMBL/GenBank/DDBJ databases">
        <title>Genomic Encyclopedia of Type Strains, Phase IV (KMG-IV): sequencing the most valuable type-strain genomes for metagenomic binning, comparative biology and taxonomic classification.</title>
        <authorList>
            <person name="Goeker M."/>
        </authorList>
    </citation>
    <scope>NUCLEOTIDE SEQUENCE [LARGE SCALE GENOMIC DNA]</scope>
    <source>
        <strain evidence="3 4">DSM 100124</strain>
    </source>
</reference>
<feature type="transmembrane region" description="Helical" evidence="1">
    <location>
        <begin position="96"/>
        <end position="113"/>
    </location>
</feature>
<dbReference type="EMBL" id="JBEPMP010000001">
    <property type="protein sequence ID" value="MET3727972.1"/>
    <property type="molecule type" value="Genomic_DNA"/>
</dbReference>
<feature type="transmembrane region" description="Helical" evidence="1">
    <location>
        <begin position="168"/>
        <end position="187"/>
    </location>
</feature>
<feature type="transmembrane region" description="Helical" evidence="1">
    <location>
        <begin position="58"/>
        <end position="75"/>
    </location>
</feature>
<feature type="transmembrane region" description="Helical" evidence="1">
    <location>
        <begin position="119"/>
        <end position="139"/>
    </location>
</feature>
<feature type="transmembrane region" description="Helical" evidence="1">
    <location>
        <begin position="146"/>
        <end position="162"/>
    </location>
</feature>
<feature type="domain" description="CAAX prenyl protease 2/Lysostaphin resistance protein A-like" evidence="2">
    <location>
        <begin position="99"/>
        <end position="181"/>
    </location>
</feature>
<dbReference type="InterPro" id="IPR003675">
    <property type="entry name" value="Rce1/LyrA-like_dom"/>
</dbReference>
<dbReference type="Pfam" id="PF02517">
    <property type="entry name" value="Rce1-like"/>
    <property type="match status" value="1"/>
</dbReference>
<name>A0ABV2LK58_9BACL</name>
<sequence>MRKSVKNNWIDQITPKELLLNVYFSQSLFMIGAFGLAFFFKVSFPWELNALDLSVDEWLLAISTGLFLPFLSIQLKKRLPEESLDDGGINEKIFGSLSYVHIFFLTGIIAFAEEWLFRGVLQSLLGLFLTSIIFAVLHVRYIKKPVLFSIVCGLSFWLGMIYEMTDNIWVPFIAHFLIDFISGCWIANQNKSNINITDSESRSVGQDEE</sequence>
<feature type="transmembrane region" description="Helical" evidence="1">
    <location>
        <begin position="20"/>
        <end position="38"/>
    </location>
</feature>
<accession>A0ABV2LK58</accession>